<sequence>MAYSFTFHNVPALTRYGFKNDGMNAPPDWVYNEDVVLDMGITVSIAEVIAQPVTPTGDLQV</sequence>
<proteinExistence type="predicted"/>
<dbReference type="Proteomes" id="UP000526734">
    <property type="component" value="Unassembled WGS sequence"/>
</dbReference>
<comment type="caution">
    <text evidence="1">The sequence shown here is derived from an EMBL/GenBank/DDBJ whole genome shotgun (WGS) entry which is preliminary data.</text>
</comment>
<keyword evidence="2" id="KW-1185">Reference proteome</keyword>
<organism evidence="1 2">
    <name type="scientific">Amycolatopsis dendrobii</name>
    <dbReference type="NCBI Taxonomy" id="2760662"/>
    <lineage>
        <taxon>Bacteria</taxon>
        <taxon>Bacillati</taxon>
        <taxon>Actinomycetota</taxon>
        <taxon>Actinomycetes</taxon>
        <taxon>Pseudonocardiales</taxon>
        <taxon>Pseudonocardiaceae</taxon>
        <taxon>Amycolatopsis</taxon>
    </lineage>
</organism>
<dbReference type="RefSeq" id="WP_182889704.1">
    <property type="nucleotide sequence ID" value="NZ_JACGZW010000002.1"/>
</dbReference>
<protein>
    <submittedName>
        <fullName evidence="1">Uncharacterized protein</fullName>
    </submittedName>
</protein>
<evidence type="ECO:0000313" key="1">
    <source>
        <dbReference type="EMBL" id="MBB1152491.1"/>
    </source>
</evidence>
<evidence type="ECO:0000313" key="2">
    <source>
        <dbReference type="Proteomes" id="UP000526734"/>
    </source>
</evidence>
<accession>A0A7W3VSZ7</accession>
<dbReference type="EMBL" id="JACGZW010000002">
    <property type="protein sequence ID" value="MBB1152491.1"/>
    <property type="molecule type" value="Genomic_DNA"/>
</dbReference>
<reference evidence="1 2" key="1">
    <citation type="submission" date="2020-08" db="EMBL/GenBank/DDBJ databases">
        <title>Amycolatopsis sp. nov. DR6-1 isolated from Dendrobium heterocarpum.</title>
        <authorList>
            <person name="Tedsree N."/>
            <person name="Kuncharoen N."/>
            <person name="Likhitwitayawuid K."/>
            <person name="Tanasupawat S."/>
        </authorList>
    </citation>
    <scope>NUCLEOTIDE SEQUENCE [LARGE SCALE GENOMIC DNA]</scope>
    <source>
        <strain evidence="1 2">DR6-1</strain>
    </source>
</reference>
<name>A0A7W3VSZ7_9PSEU</name>
<dbReference type="AlphaFoldDB" id="A0A7W3VSZ7"/>
<gene>
    <name evidence="1" type="ORF">H4281_05070</name>
</gene>